<feature type="transmembrane region" description="Helical" evidence="7">
    <location>
        <begin position="106"/>
        <end position="126"/>
    </location>
</feature>
<comment type="similarity">
    <text evidence="2">Belongs to the CRT-like transporter family.</text>
</comment>
<evidence type="ECO:0000256" key="1">
    <source>
        <dbReference type="ARBA" id="ARBA00004141"/>
    </source>
</evidence>
<feature type="transmembrane region" description="Helical" evidence="7">
    <location>
        <begin position="12"/>
        <end position="28"/>
    </location>
</feature>
<feature type="non-terminal residue" evidence="8">
    <location>
        <position position="1"/>
    </location>
</feature>
<organism evidence="8">
    <name type="scientific">Tetraselmis sp. GSL018</name>
    <dbReference type="NCBI Taxonomy" id="582737"/>
    <lineage>
        <taxon>Eukaryota</taxon>
        <taxon>Viridiplantae</taxon>
        <taxon>Chlorophyta</taxon>
        <taxon>core chlorophytes</taxon>
        <taxon>Chlorodendrophyceae</taxon>
        <taxon>Chlorodendrales</taxon>
        <taxon>Chlorodendraceae</taxon>
        <taxon>Tetraselmis</taxon>
    </lineage>
</organism>
<evidence type="ECO:0000256" key="6">
    <source>
        <dbReference type="ARBA" id="ARBA00023136"/>
    </source>
</evidence>
<evidence type="ECO:0000313" key="8">
    <source>
        <dbReference type="EMBL" id="JAC81770.1"/>
    </source>
</evidence>
<feature type="transmembrane region" description="Helical" evidence="7">
    <location>
        <begin position="133"/>
        <end position="156"/>
    </location>
</feature>
<proteinExistence type="inferred from homology"/>
<keyword evidence="6 7" id="KW-0472">Membrane</keyword>
<protein>
    <submittedName>
        <fullName evidence="8">Crt 1-like</fullName>
    </submittedName>
</protein>
<dbReference type="GO" id="GO:0016020">
    <property type="term" value="C:membrane"/>
    <property type="evidence" value="ECO:0007669"/>
    <property type="project" value="UniProtKB-SubCell"/>
</dbReference>
<accession>A0A061SFV5</accession>
<gene>
    <name evidence="8" type="ORF">TSPGSL018_7179</name>
</gene>
<dbReference type="Pfam" id="PF08627">
    <property type="entry name" value="CRT-like"/>
    <property type="match status" value="1"/>
</dbReference>
<keyword evidence="4 7" id="KW-0812">Transmembrane</keyword>
<evidence type="ECO:0000256" key="4">
    <source>
        <dbReference type="ARBA" id="ARBA00022692"/>
    </source>
</evidence>
<evidence type="ECO:0000256" key="5">
    <source>
        <dbReference type="ARBA" id="ARBA00022989"/>
    </source>
</evidence>
<keyword evidence="3" id="KW-0813">Transport</keyword>
<reference evidence="8" key="1">
    <citation type="submission" date="2014-05" db="EMBL/GenBank/DDBJ databases">
        <title>The transcriptome of the halophilic microalga Tetraselmis sp. GSL018 isolated from the Great Salt Lake, Utah.</title>
        <authorList>
            <person name="Jinkerson R.E."/>
            <person name="D'Adamo S."/>
            <person name="Posewitz M.C."/>
        </authorList>
    </citation>
    <scope>NUCLEOTIDE SEQUENCE</scope>
    <source>
        <strain evidence="8">GSL018</strain>
    </source>
</reference>
<comment type="subcellular location">
    <subcellularLocation>
        <location evidence="1">Membrane</location>
        <topology evidence="1">Multi-pass membrane protein</topology>
    </subcellularLocation>
</comment>
<dbReference type="PANTHER" id="PTHR31326:SF1">
    <property type="entry name" value="PROTEIN CLT2, CHLOROPLASTIC"/>
    <property type="match status" value="1"/>
</dbReference>
<dbReference type="AlphaFoldDB" id="A0A061SFV5"/>
<feature type="transmembrane region" description="Helical" evidence="7">
    <location>
        <begin position="162"/>
        <end position="180"/>
    </location>
</feature>
<sequence>AGTAEAVRPLDVLLYAGSFSLIAIAVLLKEKVFRDEKRRLGRDLDLFVVNSTGSAFQALFVFLSLPVLTQLKGLTLAQLPEYLSEGFQTLMGQPTAGGADPTGAPLIPFLYVALNLSFNISALYLLRKAGSVVASLAISSILPLTVLAFSFPLPLLGQPAPLGPTFGLGFVVLLLGLWAFNTAPKAKQD</sequence>
<feature type="transmembrane region" description="Helical" evidence="7">
    <location>
        <begin position="48"/>
        <end position="68"/>
    </location>
</feature>
<dbReference type="PANTHER" id="PTHR31326">
    <property type="entry name" value="PROTEIN CLT2, CHLOROPLASTIC"/>
    <property type="match status" value="1"/>
</dbReference>
<dbReference type="EMBL" id="GBEZ01003364">
    <property type="protein sequence ID" value="JAC81770.1"/>
    <property type="molecule type" value="Transcribed_RNA"/>
</dbReference>
<name>A0A061SFV5_9CHLO</name>
<evidence type="ECO:0000256" key="2">
    <source>
        <dbReference type="ARBA" id="ARBA00006690"/>
    </source>
</evidence>
<evidence type="ECO:0000256" key="3">
    <source>
        <dbReference type="ARBA" id="ARBA00022448"/>
    </source>
</evidence>
<evidence type="ECO:0000256" key="7">
    <source>
        <dbReference type="SAM" id="Phobius"/>
    </source>
</evidence>
<dbReference type="InterPro" id="IPR013936">
    <property type="entry name" value="CRT-like"/>
</dbReference>
<keyword evidence="5 7" id="KW-1133">Transmembrane helix</keyword>